<gene>
    <name evidence="1" type="ORF">P691DRAFT_777621</name>
</gene>
<comment type="caution">
    <text evidence="1">The sequence shown here is derived from an EMBL/GenBank/DDBJ whole genome shotgun (WGS) entry which is preliminary data.</text>
</comment>
<proteinExistence type="predicted"/>
<dbReference type="AlphaFoldDB" id="A0A9P5X7A1"/>
<name>A0A9P5X7A1_9AGAR</name>
<organism evidence="1 2">
    <name type="scientific">Macrolepiota fuliginosa MF-IS2</name>
    <dbReference type="NCBI Taxonomy" id="1400762"/>
    <lineage>
        <taxon>Eukaryota</taxon>
        <taxon>Fungi</taxon>
        <taxon>Dikarya</taxon>
        <taxon>Basidiomycota</taxon>
        <taxon>Agaricomycotina</taxon>
        <taxon>Agaricomycetes</taxon>
        <taxon>Agaricomycetidae</taxon>
        <taxon>Agaricales</taxon>
        <taxon>Agaricineae</taxon>
        <taxon>Agaricaceae</taxon>
        <taxon>Macrolepiota</taxon>
    </lineage>
</organism>
<sequence length="562" mass="62812">MGNSTSTFAICEKEIDESTLERIRAAAPKDEDSGPSHSVDIPTLLQQIAVKQFPKNYGYGFTDPPEDAIDKSKIMQGLCSISTPVYDKTPGYMKKEVFSQLSLPGWLEGQVTSELVRALMGLVSDDKEPTWHVTPIGLYYDSPPMGPGDLKIDVLIVCVSGALTNDGLRAGISLIYYIGVFYHTKPDRILKYARDEIQGQAYLNAPKKTGDLIPKTDAELSDQLERYALSTFQTRFEFAYGSNPPGSWRAEGVSSAYLKSNQQLMYLPVMSPGRDYLRTSIENGLFAGLNVPIASVKRAAIDYSVELFDGLGDDMDWETSIIDHVYHPADPTQNPIHQKGIQLSWQNHQDVPGPDKRTVAVTYIFVQTMLYEEVPAEQRAMRYLFHLLCDKVRQELGKPPVAQDDLLTLKSILLEYARMKFQSTFHFAYAGEQSSPPARKPGGAVRGLCELLQTKNSSKQEVEDWLNSNVLEKDGRTFPKFANNQIWEKIRDDTVELTETRPDGSWYTDNNTAVYINPDGGTNIKQYSLYVYAAGKVTLGDVTVIRIFVCYLGIYCGTLETG</sequence>
<dbReference type="Proteomes" id="UP000807342">
    <property type="component" value="Unassembled WGS sequence"/>
</dbReference>
<keyword evidence="2" id="KW-1185">Reference proteome</keyword>
<dbReference type="EMBL" id="MU151305">
    <property type="protein sequence ID" value="KAF9445380.1"/>
    <property type="molecule type" value="Genomic_DNA"/>
</dbReference>
<reference evidence="1" key="1">
    <citation type="submission" date="2020-11" db="EMBL/GenBank/DDBJ databases">
        <authorList>
            <consortium name="DOE Joint Genome Institute"/>
            <person name="Ahrendt S."/>
            <person name="Riley R."/>
            <person name="Andreopoulos W."/>
            <person name="Labutti K."/>
            <person name="Pangilinan J."/>
            <person name="Ruiz-Duenas F.J."/>
            <person name="Barrasa J.M."/>
            <person name="Sanchez-Garcia M."/>
            <person name="Camarero S."/>
            <person name="Miyauchi S."/>
            <person name="Serrano A."/>
            <person name="Linde D."/>
            <person name="Babiker R."/>
            <person name="Drula E."/>
            <person name="Ayuso-Fernandez I."/>
            <person name="Pacheco R."/>
            <person name="Padilla G."/>
            <person name="Ferreira P."/>
            <person name="Barriuso J."/>
            <person name="Kellner H."/>
            <person name="Castanera R."/>
            <person name="Alfaro M."/>
            <person name="Ramirez L."/>
            <person name="Pisabarro A.G."/>
            <person name="Kuo A."/>
            <person name="Tritt A."/>
            <person name="Lipzen A."/>
            <person name="He G."/>
            <person name="Yan M."/>
            <person name="Ng V."/>
            <person name="Cullen D."/>
            <person name="Martin F."/>
            <person name="Rosso M.-N."/>
            <person name="Henrissat B."/>
            <person name="Hibbett D."/>
            <person name="Martinez A.T."/>
            <person name="Grigoriev I.V."/>
        </authorList>
    </citation>
    <scope>NUCLEOTIDE SEQUENCE</scope>
    <source>
        <strain evidence="1">MF-IS2</strain>
    </source>
</reference>
<evidence type="ECO:0000313" key="1">
    <source>
        <dbReference type="EMBL" id="KAF9445380.1"/>
    </source>
</evidence>
<protein>
    <submittedName>
        <fullName evidence="1">Uncharacterized protein</fullName>
    </submittedName>
</protein>
<evidence type="ECO:0000313" key="2">
    <source>
        <dbReference type="Proteomes" id="UP000807342"/>
    </source>
</evidence>
<accession>A0A9P5X7A1</accession>